<evidence type="ECO:0000259" key="3">
    <source>
        <dbReference type="Pfam" id="PF18276"/>
    </source>
</evidence>
<evidence type="ECO:0008006" key="8">
    <source>
        <dbReference type="Google" id="ProtNLM"/>
    </source>
</evidence>
<dbReference type="InterPro" id="IPR041079">
    <property type="entry name" value="Neuraminidase-like"/>
</dbReference>
<dbReference type="SUPFAM" id="SSF47090">
    <property type="entry name" value="PGBD-like"/>
    <property type="match status" value="1"/>
</dbReference>
<evidence type="ECO:0000259" key="2">
    <source>
        <dbReference type="Pfam" id="PF01471"/>
    </source>
</evidence>
<reference evidence="6" key="1">
    <citation type="submission" date="2021-03" db="EMBL/GenBank/DDBJ databases">
        <title>Comparative genomics and phylogenomic investigation of the class Geoglossomycetes provide insights into ecological specialization and systematics.</title>
        <authorList>
            <person name="Melie T."/>
            <person name="Pirro S."/>
            <person name="Miller A.N."/>
            <person name="Quandt A."/>
        </authorList>
    </citation>
    <scope>NUCLEOTIDE SEQUENCE</scope>
    <source>
        <strain evidence="6">GBOQ0MN5Z8</strain>
    </source>
</reference>
<evidence type="ECO:0000313" key="7">
    <source>
        <dbReference type="Proteomes" id="UP000698800"/>
    </source>
</evidence>
<dbReference type="InterPro" id="IPR002477">
    <property type="entry name" value="Peptidoglycan-bd-like"/>
</dbReference>
<evidence type="ECO:0000313" key="6">
    <source>
        <dbReference type="EMBL" id="KAH0545318.1"/>
    </source>
</evidence>
<accession>A0A9P8IHY6</accession>
<feature type="domain" description="Peptidoglycan binding-like" evidence="2">
    <location>
        <begin position="23"/>
        <end position="81"/>
    </location>
</feature>
<evidence type="ECO:0000256" key="1">
    <source>
        <dbReference type="SAM" id="MobiDB-lite"/>
    </source>
</evidence>
<dbReference type="InterPro" id="IPR036366">
    <property type="entry name" value="PGBDSf"/>
</dbReference>
<keyword evidence="7" id="KW-1185">Reference proteome</keyword>
<comment type="caution">
    <text evidence="6">The sequence shown here is derived from an EMBL/GenBank/DDBJ whole genome shotgun (WGS) entry which is preliminary data.</text>
</comment>
<gene>
    <name evidence="6" type="ORF">FGG08_000617</name>
</gene>
<evidence type="ECO:0000259" key="5">
    <source>
        <dbReference type="Pfam" id="PF20220"/>
    </source>
</evidence>
<dbReference type="InterPro" id="IPR046839">
    <property type="entry name" value="ABC_toxin_N"/>
</dbReference>
<dbReference type="Pfam" id="PF18276">
    <property type="entry name" value="TcA_TcB_BD"/>
    <property type="match status" value="1"/>
</dbReference>
<dbReference type="OrthoDB" id="4940706at2759"/>
<sequence length="3401" mass="371645">MFHLKIPPLLPSQLVQVKPLAHGDNVRDIQEVLAAIGFAIPNSEREAKFFGSATRDAVASVQAKAQLPVTGEVDDRTAAALNELSGGINLNNYTVSGRVATADGEPVESLVLKASAILLGGVSHFLGETTTGTLGYFTIPFKWTSQASPVVQLTTCKSDGTKYSLTGPTLQRERHVLLDVTAPPWSGSKATEHKRLVDAIKPHLGTVALDSLKEDDKQKDLSILVEKTGWDKRLLQLGVTAAQLAKTTNLSAPVVYSLLRHQLPSDPSLLARMDPDAVQDAMTKASEAGIVTLSKDELASAEKTFAGLALQEREKTRVNGTVSSLGELLDVPGLDKTSQATVKSLFAENGQDPATFWSKAKAAMGKEGLAALTLHSKLAYLTANNASLIKAVGLKLGTGEDVRSLVDQGFYKPTAWSTTLDDLVKSEGKKLGDLIPPAYTQDTDAGRRNAYAEDLARTVRLSFPTGVLRAQVTAGEFGKLDGHATEVALVLDSAEAAGVQIGSATPGTPRLSRFFADNGKKLVKDAKTRDAVGTHLLNLQRLHQITPSDASLMGLYKRGLFSAHDVAAYDLPTFQARFAADLRADEIGLIHAKAQQVVSISSAMVAMVKQIASLPNLAVMAPLPGLADDIKRNAVRKILMQQSPTLESLFGSLDFCPCESCQSIFSPMAYFVDVLKFLDQDPQVWTSNKTAWQQQHPNQTYPGGTPYDELFARRPDLAALPLTCANTNTELPYIDIVNEILEYYVAHNNQLADAAAHDTSPLVTSDDLIAEPQDLIPEAYDLLAKSTQPPPFDLGLERVRAFVTQLNTPWYSVLNAFRTNPADFATFQTAALEMLGLGQTDVTSLTELTDDVWFKYYGFDTADHAVTALFTTAKDGVMAKKLARLLSVTYQDLVDLVRTQFINPNLSTLVYLRKAGLNEHDVYRYKQDMLSDVDKAAFEQRLKDLKTIYPSFDPESLNTAWTKGEFKRIIVLANPLGGCLFDNVVLRFADGQEKLDGVLANLSLMVRLATKLGWSFNEVDGLLHTCMPDIATEPDSAKRLLTALVCGAQIQQLAQQLNMRREDLFAFYADIPTGGIDPLYEQLFLAPGILKADKVFDDPLGHYLQDQTVLLDKHIPAVQAALDHLTVDGIAAVLGPNYAQQPLVLPTLSKLYRHAMLARALDISVEELVRLKAFMTVDPFQLPVMPAIPNTTDLTTFFQTLYFVQSVQRLKGVGLETNVLDTLVHHHIDLAGPLADLDAVPELLLRRLAPALRQADIDTAFPAADGPPTADVMRTKLALTLAPDVLETFMGMYTGTREFAADSKDTKLDASVYTAEKRLSVRDNRFLVYRGVVTPAVATRLKLAFAKPTDQDLIDDLAGQAQSLADSILSPMLNGADLDKLFPESPDAAALKQQRDYILQQVQPWLRTEVRRRAIVGALNGVLGANAGLLDALINDAGLLADAAAQPLIQSLSQMAQPGLSVTFSDVAGKLIPKGPTITSSSLLADDMPTDTKSIHFRTLFDVPTDGALSFFVTCQATIQAILKVDGQAVTLQGPPLAGKTTQVIASGTLHAFDLVVTFTDTTPTLKDISIQVEGSAMMRAPLASLSLYPAAAAEGVQSANILLRKTLYLLTTLNLDIDDLRVLLNKVALKWPTKPTTNATDAQALFARIAQMVVYAGFKQPSSGDVLRRFLTAATPAQLVAAATAAYPQDPAAISPLIDYLKLTTLPPSLDYFRRLTTALAILHKLDTSVADVTRWLSEPMSTETARNVRDVLRSHFTDAQWRIFARPVFDGLRKRQRDALVAYILQKAGLATVEDLFQQFLLDPGMEPAVLTSRLQLATASVQTFIQRCFLNLESKVAASVLNAGQWNWMKRYRVWEANRRILFYPENWLEPELRDDVTHLFSGTLGALLQTDVTTDLVEQALSDYLRGLEMIARLEVASTYYEEKPGGSGITHVLSRTHTKPLKYFYRTYANEMWTPWVPVNAKIDSTHVAVAKWRDRIHVFWVSFILKPAQQGSRSTFRALADESPHTQQPPRAVQAQLSWMEYAAGKWAELRATGFFDTPATMANVDDINVSMHVKTDGATITFFITGDVSLTIPIRSKLAPVVPTLGSSDTSVFPVGHRFWIFRSRAGMPGFGTLTVIFDPSTTNSSQSTEAAILGAYRPGLVTAPVNAADLSEGALLAPFFLQDNDHTLFAQPTMSFVPVWKWDWFGFPPLPFPPIKIPPITIPLVPVKPLPKIPIWKLPPQPDPLPDIGTRLPQLSQDFLKLKPVISAVNAAPIQRSSALAVSRATDLSVLPFHSYRDLVIDLPIRFPRPIGHIEIERRMSYAFDTHEHPFAPTLMQRLVTDGIKSLQAADTEIASVPFFQVYGPTALVKKNDSGEPYPIDSIDFDHRGAYGVYNWEVFFHVPLTIAIQLQKNGRYEDARQWFHYIFDPTDTSNEPVPQRYWKLKAFKASGVEQIEASLLSLATGDQSMLACIQAWRDNPFRPHLIARYRPVAYMLKTVMAYLDNLVAWGDSLFRQDTREAINDATQLYILAANLLGPRPSSTPAMGKLAPATYNSLRKDLNALSDALRDLEADIPFDMFPSPTASSAQDNLDAAQSVGRALYFCVPPNDKLLGYWDTVADRLFKIRNSLNLMGIFRQLPLFAPPIDPGLIAAAVAAGLDVAAIAAGAQQPLPLVRFSALLPKASELCSDVKGLGGQLLAAIEKEDGERLAVLRASHERDTLGRAEVIKYGQLQEAKKATEGLKRSFTTAVLKYSYYEQLLGQKPTDINIAGIDDLDVKSLLDMSLTATENEVSMRDVPITVVADPVGVTNKLSQPEADELSRLTEARTFQVDASNHEETAADVGKIPDFSANVSPWGVGIGTSAGGSTVAKFYSSTALSIRHEADGKTYDATQAAKTATYSRREQEWAHQSNLAAAEINQTYKQLRGAQIREALAQREWQNHQQQITNARTIEDFLTNNDPKGKGKVTTEAFYTWMKGEVRSLYGRQFDLAFEVAKKAERALQYELGDSTLRYLSNAYADAGHEGLLSGERLFADLKKMEQAYVDQNRRELELTKHVSLLSLDARALLTLRTAGTCTVSLPESLFDMDGPGQYFRRLKTVALSLPCIAGPYATVSCKLTLQKSSIRASANLLQGKYERSGDDDSRFSDYYGSLESIVTSSGMNDAGLFETNLHDERYLPFEGHGAVSTWSLELPTDVRQFDYTTIADAILHVRYTARDAGQPLGTQAVTILKTQIAQAKAAGSARLFSIRHEFPSAWAAFTAVAKPSATNRAQLTFELIPEHYPYWSTGVSTIKVVAASVYARASTTTLNVSDKVTGGNEDTLSVVGPSPPALNLLMAPLEKTRPAALPNAVGTVLLFFEDNSMPDLWLIVDWGGGASTGGTTTGGAAAGGTAASTTPLVAPKVNPGGSVLE</sequence>
<feature type="region of interest" description="Disordered" evidence="1">
    <location>
        <begin position="3371"/>
        <end position="3401"/>
    </location>
</feature>
<name>A0A9P8IHY6_9PEZI</name>
<evidence type="ECO:0000259" key="4">
    <source>
        <dbReference type="Pfam" id="PF18413"/>
    </source>
</evidence>
<dbReference type="EMBL" id="JAGHQL010000007">
    <property type="protein sequence ID" value="KAH0545318.1"/>
    <property type="molecule type" value="Genomic_DNA"/>
</dbReference>
<organism evidence="6 7">
    <name type="scientific">Glutinoglossum americanum</name>
    <dbReference type="NCBI Taxonomy" id="1670608"/>
    <lineage>
        <taxon>Eukaryota</taxon>
        <taxon>Fungi</taxon>
        <taxon>Dikarya</taxon>
        <taxon>Ascomycota</taxon>
        <taxon>Pezizomycotina</taxon>
        <taxon>Geoglossomycetes</taxon>
        <taxon>Geoglossales</taxon>
        <taxon>Geoglossaceae</taxon>
        <taxon>Glutinoglossum</taxon>
    </lineage>
</organism>
<dbReference type="Pfam" id="PF18413">
    <property type="entry name" value="Neuraminidase"/>
    <property type="match status" value="1"/>
</dbReference>
<feature type="domain" description="Neuraminidase-like" evidence="4">
    <location>
        <begin position="1918"/>
        <end position="2039"/>
    </location>
</feature>
<dbReference type="InterPro" id="IPR040840">
    <property type="entry name" value="TcA_TcB_BD"/>
</dbReference>
<dbReference type="Gene3D" id="1.10.101.10">
    <property type="entry name" value="PGBD-like superfamily/PGBD"/>
    <property type="match status" value="1"/>
</dbReference>
<dbReference type="Pfam" id="PF01471">
    <property type="entry name" value="PG_binding_1"/>
    <property type="match status" value="1"/>
</dbReference>
<feature type="domain" description="Tc toxin complex TcA C-terminal TcB-binding" evidence="3">
    <location>
        <begin position="2912"/>
        <end position="3205"/>
    </location>
</feature>
<dbReference type="Pfam" id="PF20220">
    <property type="entry name" value="ABC_toxin_N"/>
    <property type="match status" value="1"/>
</dbReference>
<protein>
    <recommendedName>
        <fullName evidence="8">Peptidoglycan binding-like domain-containing protein</fullName>
    </recommendedName>
</protein>
<dbReference type="Proteomes" id="UP000698800">
    <property type="component" value="Unassembled WGS sequence"/>
</dbReference>
<dbReference type="InterPro" id="IPR036365">
    <property type="entry name" value="PGBD-like_sf"/>
</dbReference>
<feature type="domain" description="ABC toxin N-terminal" evidence="5">
    <location>
        <begin position="1772"/>
        <end position="1885"/>
    </location>
</feature>
<proteinExistence type="predicted"/>